<protein>
    <submittedName>
        <fullName evidence="2">Uncharacterized protein</fullName>
    </submittedName>
</protein>
<evidence type="ECO:0000313" key="3">
    <source>
        <dbReference type="Proteomes" id="UP001234178"/>
    </source>
</evidence>
<organism evidence="2 3">
    <name type="scientific">Daphnia magna</name>
    <dbReference type="NCBI Taxonomy" id="35525"/>
    <lineage>
        <taxon>Eukaryota</taxon>
        <taxon>Metazoa</taxon>
        <taxon>Ecdysozoa</taxon>
        <taxon>Arthropoda</taxon>
        <taxon>Crustacea</taxon>
        <taxon>Branchiopoda</taxon>
        <taxon>Diplostraca</taxon>
        <taxon>Cladocera</taxon>
        <taxon>Anomopoda</taxon>
        <taxon>Daphniidae</taxon>
        <taxon>Daphnia</taxon>
    </lineage>
</organism>
<feature type="region of interest" description="Disordered" evidence="1">
    <location>
        <begin position="87"/>
        <end position="107"/>
    </location>
</feature>
<comment type="caution">
    <text evidence="2">The sequence shown here is derived from an EMBL/GenBank/DDBJ whole genome shotgun (WGS) entry which is preliminary data.</text>
</comment>
<dbReference type="Proteomes" id="UP001234178">
    <property type="component" value="Unassembled WGS sequence"/>
</dbReference>
<sequence length="107" mass="12213">MIFCYSRCVFLPNSSEELKAKSSSFRMRANSRHKLEGRNHHGGLKVKDGKSSPEIKNLFCSGSMDGRRVNQRIHKPADRTRNWRLDASHAKAGYSNQHRRAGHHPSV</sequence>
<evidence type="ECO:0000313" key="2">
    <source>
        <dbReference type="EMBL" id="KAK4018018.1"/>
    </source>
</evidence>
<keyword evidence="3" id="KW-1185">Reference proteome</keyword>
<gene>
    <name evidence="2" type="ORF">OUZ56_000088</name>
</gene>
<feature type="region of interest" description="Disordered" evidence="1">
    <location>
        <begin position="31"/>
        <end position="52"/>
    </location>
</feature>
<dbReference type="EMBL" id="JAOYFB010000036">
    <property type="protein sequence ID" value="KAK4018018.1"/>
    <property type="molecule type" value="Genomic_DNA"/>
</dbReference>
<evidence type="ECO:0000256" key="1">
    <source>
        <dbReference type="SAM" id="MobiDB-lite"/>
    </source>
</evidence>
<accession>A0ABQ9ZYN5</accession>
<proteinExistence type="predicted"/>
<feature type="compositionally biased region" description="Basic residues" evidence="1">
    <location>
        <begin position="97"/>
        <end position="107"/>
    </location>
</feature>
<reference evidence="2 3" key="1">
    <citation type="journal article" date="2023" name="Nucleic Acids Res.">
        <title>The hologenome of Daphnia magna reveals possible DNA methylation and microbiome-mediated evolution of the host genome.</title>
        <authorList>
            <person name="Chaturvedi A."/>
            <person name="Li X."/>
            <person name="Dhandapani V."/>
            <person name="Marshall H."/>
            <person name="Kissane S."/>
            <person name="Cuenca-Cambronero M."/>
            <person name="Asole G."/>
            <person name="Calvet F."/>
            <person name="Ruiz-Romero M."/>
            <person name="Marangio P."/>
            <person name="Guigo R."/>
            <person name="Rago D."/>
            <person name="Mirbahai L."/>
            <person name="Eastwood N."/>
            <person name="Colbourne J.K."/>
            <person name="Zhou J."/>
            <person name="Mallon E."/>
            <person name="Orsini L."/>
        </authorList>
    </citation>
    <scope>NUCLEOTIDE SEQUENCE [LARGE SCALE GENOMIC DNA]</scope>
    <source>
        <strain evidence="2">LRV0_1</strain>
    </source>
</reference>
<feature type="compositionally biased region" description="Basic and acidic residues" evidence="1">
    <location>
        <begin position="33"/>
        <end position="52"/>
    </location>
</feature>
<name>A0ABQ9ZYN5_9CRUS</name>